<evidence type="ECO:0000313" key="3">
    <source>
        <dbReference type="Proteomes" id="UP000681720"/>
    </source>
</evidence>
<dbReference type="EMBL" id="CAJOBJ010011992">
    <property type="protein sequence ID" value="CAF4162732.1"/>
    <property type="molecule type" value="Genomic_DNA"/>
</dbReference>
<dbReference type="Proteomes" id="UP000681720">
    <property type="component" value="Unassembled WGS sequence"/>
</dbReference>
<protein>
    <submittedName>
        <fullName evidence="2">Uncharacterized protein</fullName>
    </submittedName>
</protein>
<sequence>MNKHIPKRKKSSSISNKLENGYFVHDLTKNDESTATIQLNDTLDS</sequence>
<evidence type="ECO:0000256" key="1">
    <source>
        <dbReference type="SAM" id="MobiDB-lite"/>
    </source>
</evidence>
<evidence type="ECO:0000313" key="2">
    <source>
        <dbReference type="EMBL" id="CAF4162732.1"/>
    </source>
</evidence>
<reference evidence="2" key="1">
    <citation type="submission" date="2021-02" db="EMBL/GenBank/DDBJ databases">
        <authorList>
            <person name="Nowell W R."/>
        </authorList>
    </citation>
    <scope>NUCLEOTIDE SEQUENCE</scope>
</reference>
<accession>A0A8S2RH13</accession>
<feature type="compositionally biased region" description="Basic residues" evidence="1">
    <location>
        <begin position="1"/>
        <end position="11"/>
    </location>
</feature>
<proteinExistence type="predicted"/>
<feature type="region of interest" description="Disordered" evidence="1">
    <location>
        <begin position="1"/>
        <end position="20"/>
    </location>
</feature>
<name>A0A8S2RH13_9BILA</name>
<comment type="caution">
    <text evidence="2">The sequence shown here is derived from an EMBL/GenBank/DDBJ whole genome shotgun (WGS) entry which is preliminary data.</text>
</comment>
<dbReference type="AlphaFoldDB" id="A0A8S2RH13"/>
<organism evidence="2 3">
    <name type="scientific">Rotaria magnacalcarata</name>
    <dbReference type="NCBI Taxonomy" id="392030"/>
    <lineage>
        <taxon>Eukaryota</taxon>
        <taxon>Metazoa</taxon>
        <taxon>Spiralia</taxon>
        <taxon>Gnathifera</taxon>
        <taxon>Rotifera</taxon>
        <taxon>Eurotatoria</taxon>
        <taxon>Bdelloidea</taxon>
        <taxon>Philodinida</taxon>
        <taxon>Philodinidae</taxon>
        <taxon>Rotaria</taxon>
    </lineage>
</organism>
<feature type="non-terminal residue" evidence="2">
    <location>
        <position position="45"/>
    </location>
</feature>
<gene>
    <name evidence="2" type="ORF">GIL414_LOCUS20019</name>
</gene>